<feature type="transmembrane region" description="Helical" evidence="1">
    <location>
        <begin position="268"/>
        <end position="292"/>
    </location>
</feature>
<dbReference type="Pfam" id="PF09925">
    <property type="entry name" value="DUF2157"/>
    <property type="match status" value="1"/>
</dbReference>
<keyword evidence="1" id="KW-1133">Transmembrane helix</keyword>
<comment type="caution">
    <text evidence="3">The sequence shown here is derived from an EMBL/GenBank/DDBJ whole genome shotgun (WGS) entry which is preliminary data.</text>
</comment>
<feature type="transmembrane region" description="Helical" evidence="1">
    <location>
        <begin position="390"/>
        <end position="407"/>
    </location>
</feature>
<evidence type="ECO:0000313" key="3">
    <source>
        <dbReference type="EMBL" id="PVZ68349.1"/>
    </source>
</evidence>
<evidence type="ECO:0000313" key="4">
    <source>
        <dbReference type="Proteomes" id="UP000244906"/>
    </source>
</evidence>
<protein>
    <submittedName>
        <fullName evidence="3">DUF2157 domain-containing protein</fullName>
    </submittedName>
</protein>
<feature type="transmembrane region" description="Helical" evidence="1">
    <location>
        <begin position="140"/>
        <end position="158"/>
    </location>
</feature>
<name>A0A2V1GSH6_9GAMM</name>
<organism evidence="3 4">
    <name type="scientific">Pelagibaculum spongiae</name>
    <dbReference type="NCBI Taxonomy" id="2080658"/>
    <lineage>
        <taxon>Bacteria</taxon>
        <taxon>Pseudomonadati</taxon>
        <taxon>Pseudomonadota</taxon>
        <taxon>Gammaproteobacteria</taxon>
        <taxon>Oceanospirillales</taxon>
        <taxon>Pelagibaculum</taxon>
    </lineage>
</organism>
<keyword evidence="4" id="KW-1185">Reference proteome</keyword>
<dbReference type="AlphaFoldDB" id="A0A2V1GSH6"/>
<feature type="transmembrane region" description="Helical" evidence="1">
    <location>
        <begin position="178"/>
        <end position="196"/>
    </location>
</feature>
<dbReference type="Proteomes" id="UP000244906">
    <property type="component" value="Unassembled WGS sequence"/>
</dbReference>
<proteinExistence type="predicted"/>
<keyword evidence="1" id="KW-0472">Membrane</keyword>
<dbReference type="InterPro" id="IPR018677">
    <property type="entry name" value="DUF2157"/>
</dbReference>
<dbReference type="OrthoDB" id="7353197at2"/>
<feature type="transmembrane region" description="Helical" evidence="1">
    <location>
        <begin position="112"/>
        <end position="133"/>
    </location>
</feature>
<reference evidence="3 4" key="1">
    <citation type="submission" date="2018-04" db="EMBL/GenBank/DDBJ databases">
        <title>Thalassorhabdus spongiae gen. nov., sp. nov., isolated from a marine sponge in South-West Iceland.</title>
        <authorList>
            <person name="Knobloch S."/>
            <person name="Daussin A."/>
            <person name="Johannsson R."/>
            <person name="Marteinsson V.T."/>
        </authorList>
    </citation>
    <scope>NUCLEOTIDE SEQUENCE [LARGE SCALE GENOMIC DNA]</scope>
    <source>
        <strain evidence="3 4">Hp12</strain>
    </source>
</reference>
<evidence type="ECO:0000256" key="1">
    <source>
        <dbReference type="SAM" id="Phobius"/>
    </source>
</evidence>
<feature type="transmembrane region" description="Helical" evidence="1">
    <location>
        <begin position="413"/>
        <end position="434"/>
    </location>
</feature>
<feature type="transmembrane region" description="Helical" evidence="1">
    <location>
        <begin position="307"/>
        <end position="326"/>
    </location>
</feature>
<accession>A0A2V1GSH6</accession>
<dbReference type="EMBL" id="QDDL01000005">
    <property type="protein sequence ID" value="PVZ68349.1"/>
    <property type="molecule type" value="Genomic_DNA"/>
</dbReference>
<dbReference type="RefSeq" id="WP_116687675.1">
    <property type="nucleotide sequence ID" value="NZ_CAWNYD010000005.1"/>
</dbReference>
<keyword evidence="1" id="KW-0812">Transmembrane</keyword>
<sequence>MRLIRLLKNDLAKESAQWVESGIIEQQQAEQICQQYGVDYHQAQVHSFGYRMLVGLGFLFIGLSLITLIGANWDDIPRAVRMGSLIGLTLLTQLFGWHKWRQGLQSSATGVFFLGNMFYGASIILIAQIYHLGEHMPDGIYWWAFGCLPLAMLTQSRILMLQTLLLSTVYLLLESSLGFYPLAFFPFAISLLWFLYRSPSSLIILFGSVFAIGYWVESSFGWLWSLSQNGIGSFYLGWHVEHVLVTAGLFVFIYGLSQKLATCQSVKAKDYAAALALWSLRFAIFSLLILSFEDPWQDMIEADWDNLASAAIFYLLAIVITLGLSWQNRKNRQTITFLILGLLVGILLLAPAIIDVDYYAQHLQIIDNLLLVVVGCGLIIRGIQSGTSHYFYFGVTTILITALLRYFDLIGDYIGGAVLFMVFAIILLAAAKFWKYHADKQLGNKTNHGGQAGGLNHE</sequence>
<feature type="transmembrane region" description="Helical" evidence="1">
    <location>
        <begin position="365"/>
        <end position="383"/>
    </location>
</feature>
<gene>
    <name evidence="3" type="ORF">DC094_13780</name>
</gene>
<evidence type="ECO:0000259" key="2">
    <source>
        <dbReference type="Pfam" id="PF09925"/>
    </source>
</evidence>
<feature type="domain" description="DUF2157" evidence="2">
    <location>
        <begin position="17"/>
        <end position="159"/>
    </location>
</feature>
<feature type="transmembrane region" description="Helical" evidence="1">
    <location>
        <begin position="335"/>
        <end position="353"/>
    </location>
</feature>
<feature type="transmembrane region" description="Helical" evidence="1">
    <location>
        <begin position="203"/>
        <end position="224"/>
    </location>
</feature>
<feature type="transmembrane region" description="Helical" evidence="1">
    <location>
        <begin position="236"/>
        <end position="256"/>
    </location>
</feature>
<feature type="transmembrane region" description="Helical" evidence="1">
    <location>
        <begin position="48"/>
        <end position="70"/>
    </location>
</feature>